<evidence type="ECO:0000313" key="2">
    <source>
        <dbReference type="EMBL" id="KAE9031124.1"/>
    </source>
</evidence>
<dbReference type="EMBL" id="QXFV01000673">
    <property type="protein sequence ID" value="KAE9031124.1"/>
    <property type="molecule type" value="Genomic_DNA"/>
</dbReference>
<proteinExistence type="predicted"/>
<sequence>MVHLDASGAGAGLSSASWIMIHVGLAQWVRRQCPVGHCGQKSDGLRRTSGGLESV</sequence>
<keyword evidence="5" id="KW-1185">Reference proteome</keyword>
<protein>
    <submittedName>
        <fullName evidence="2">Uncharacterized protein</fullName>
    </submittedName>
</protein>
<dbReference type="EMBL" id="QXFU01000660">
    <property type="protein sequence ID" value="KAE9025501.1"/>
    <property type="molecule type" value="Genomic_DNA"/>
</dbReference>
<evidence type="ECO:0000313" key="4">
    <source>
        <dbReference type="Proteomes" id="UP000429607"/>
    </source>
</evidence>
<dbReference type="Proteomes" id="UP000429607">
    <property type="component" value="Unassembled WGS sequence"/>
</dbReference>
<evidence type="ECO:0000313" key="1">
    <source>
        <dbReference type="EMBL" id="KAE9025501.1"/>
    </source>
</evidence>
<comment type="caution">
    <text evidence="2">The sequence shown here is derived from an EMBL/GenBank/DDBJ whole genome shotgun (WGS) entry which is preliminary data.</text>
</comment>
<evidence type="ECO:0000313" key="5">
    <source>
        <dbReference type="Proteomes" id="UP000434957"/>
    </source>
</evidence>
<organism evidence="2 4">
    <name type="scientific">Phytophthora rubi</name>
    <dbReference type="NCBI Taxonomy" id="129364"/>
    <lineage>
        <taxon>Eukaryota</taxon>
        <taxon>Sar</taxon>
        <taxon>Stramenopiles</taxon>
        <taxon>Oomycota</taxon>
        <taxon>Peronosporomycetes</taxon>
        <taxon>Peronosporales</taxon>
        <taxon>Peronosporaceae</taxon>
        <taxon>Phytophthora</taxon>
    </lineage>
</organism>
<gene>
    <name evidence="2" type="ORF">PR001_g11095</name>
    <name evidence="1" type="ORF">PR002_g11176</name>
    <name evidence="3" type="ORF">PR003_g11751</name>
</gene>
<evidence type="ECO:0000313" key="6">
    <source>
        <dbReference type="Proteomes" id="UP000435112"/>
    </source>
</evidence>
<reference evidence="4 6" key="1">
    <citation type="submission" date="2018-09" db="EMBL/GenBank/DDBJ databases">
        <title>Genomic investigation of the strawberry pathogen Phytophthora fragariae indicates pathogenicity is determined by transcriptional variation in three key races.</title>
        <authorList>
            <person name="Adams T.M."/>
            <person name="Armitage A.D."/>
            <person name="Sobczyk M.K."/>
            <person name="Bates H.J."/>
            <person name="Dunwell J.M."/>
            <person name="Nellist C.F."/>
            <person name="Harrison R.J."/>
        </authorList>
    </citation>
    <scope>NUCLEOTIDE SEQUENCE [LARGE SCALE GENOMIC DNA]</scope>
    <source>
        <strain evidence="2 4">SCRP249</strain>
        <strain evidence="1 6">SCRP324</strain>
        <strain evidence="3 5">SCRP333</strain>
    </source>
</reference>
<accession>A0A6A3MQQ3</accession>
<dbReference type="Proteomes" id="UP000434957">
    <property type="component" value="Unassembled WGS sequence"/>
</dbReference>
<evidence type="ECO:0000313" key="3">
    <source>
        <dbReference type="EMBL" id="KAE9337945.1"/>
    </source>
</evidence>
<dbReference type="Proteomes" id="UP000435112">
    <property type="component" value="Unassembled WGS sequence"/>
</dbReference>
<dbReference type="EMBL" id="QXFT01000684">
    <property type="protein sequence ID" value="KAE9337945.1"/>
    <property type="molecule type" value="Genomic_DNA"/>
</dbReference>
<dbReference type="AlphaFoldDB" id="A0A6A3MQQ3"/>
<name>A0A6A3MQQ3_9STRA</name>